<keyword evidence="1 2" id="KW-0175">Coiled coil</keyword>
<feature type="coiled-coil region" evidence="2">
    <location>
        <begin position="142"/>
        <end position="215"/>
    </location>
</feature>
<feature type="domain" description="ODAD1 central coiled coil region" evidence="4">
    <location>
        <begin position="6"/>
        <end position="236"/>
    </location>
</feature>
<comment type="caution">
    <text evidence="5">The sequence shown here is derived from an EMBL/GenBank/DDBJ whole genome shotgun (WGS) entry which is preliminary data.</text>
</comment>
<proteinExistence type="predicted"/>
<keyword evidence="6" id="KW-1185">Reference proteome</keyword>
<evidence type="ECO:0000256" key="2">
    <source>
        <dbReference type="SAM" id="Coils"/>
    </source>
</evidence>
<dbReference type="Proteomes" id="UP001162164">
    <property type="component" value="Unassembled WGS sequence"/>
</dbReference>
<accession>A0ABQ9JV61</accession>
<organism evidence="5 6">
    <name type="scientific">Molorchus minor</name>
    <dbReference type="NCBI Taxonomy" id="1323400"/>
    <lineage>
        <taxon>Eukaryota</taxon>
        <taxon>Metazoa</taxon>
        <taxon>Ecdysozoa</taxon>
        <taxon>Arthropoda</taxon>
        <taxon>Hexapoda</taxon>
        <taxon>Insecta</taxon>
        <taxon>Pterygota</taxon>
        <taxon>Neoptera</taxon>
        <taxon>Endopterygota</taxon>
        <taxon>Coleoptera</taxon>
        <taxon>Polyphaga</taxon>
        <taxon>Cucujiformia</taxon>
        <taxon>Chrysomeloidea</taxon>
        <taxon>Cerambycidae</taxon>
        <taxon>Lamiinae</taxon>
        <taxon>Monochamini</taxon>
        <taxon>Molorchus</taxon>
    </lineage>
</organism>
<dbReference type="InterPro" id="IPR049258">
    <property type="entry name" value="ODAD1_CC"/>
</dbReference>
<gene>
    <name evidence="5" type="ORF">NQ317_002138</name>
</gene>
<dbReference type="EMBL" id="JAPWTJ010000153">
    <property type="protein sequence ID" value="KAJ8981964.1"/>
    <property type="molecule type" value="Genomic_DNA"/>
</dbReference>
<feature type="coiled-coil region" evidence="2">
    <location>
        <begin position="580"/>
        <end position="639"/>
    </location>
</feature>
<reference evidence="5" key="1">
    <citation type="journal article" date="2023" name="Insect Mol. Biol.">
        <title>Genome sequencing provides insights into the evolution of gene families encoding plant cell wall-degrading enzymes in longhorned beetles.</title>
        <authorList>
            <person name="Shin N.R."/>
            <person name="Okamura Y."/>
            <person name="Kirsch R."/>
            <person name="Pauchet Y."/>
        </authorList>
    </citation>
    <scope>NUCLEOTIDE SEQUENCE</scope>
    <source>
        <strain evidence="5">MMC_N1</strain>
    </source>
</reference>
<dbReference type="InterPro" id="IPR051876">
    <property type="entry name" value="ODA-DC/CCD"/>
</dbReference>
<dbReference type="PANTHER" id="PTHR21694">
    <property type="entry name" value="COILED-COIL DOMAIN-CONTAINING PROTEIN 63"/>
    <property type="match status" value="1"/>
</dbReference>
<protein>
    <recommendedName>
        <fullName evidence="4">ODAD1 central coiled coil region domain-containing protein</fullName>
    </recommendedName>
</protein>
<feature type="coiled-coil region" evidence="2">
    <location>
        <begin position="40"/>
        <end position="108"/>
    </location>
</feature>
<feature type="domain" description="ODAD1 central coiled coil region" evidence="4">
    <location>
        <begin position="388"/>
        <end position="673"/>
    </location>
</feature>
<evidence type="ECO:0000259" key="4">
    <source>
        <dbReference type="Pfam" id="PF21773"/>
    </source>
</evidence>
<dbReference type="PANTHER" id="PTHR21694:SF18">
    <property type="entry name" value="COILED-COIL DOMAIN-CONTAINING PROTEIN 63"/>
    <property type="match status" value="1"/>
</dbReference>
<feature type="region of interest" description="Disordered" evidence="3">
    <location>
        <begin position="317"/>
        <end position="360"/>
    </location>
</feature>
<evidence type="ECO:0000256" key="3">
    <source>
        <dbReference type="SAM" id="MobiDB-lite"/>
    </source>
</evidence>
<dbReference type="Pfam" id="PF21773">
    <property type="entry name" value="ODAD1_CC"/>
    <property type="match status" value="2"/>
</dbReference>
<evidence type="ECO:0000256" key="1">
    <source>
        <dbReference type="ARBA" id="ARBA00023054"/>
    </source>
</evidence>
<sequence>MGKKVDDLNAGKKYMADLIEQATTAFAQREEWCSKLEALKKRAQNDFIAHSEEMREIQRQLDHDLTLREFLSVKGQKRILKDLEEKERKQRELEIEEMENQVRIYDQTLDQIKGFCEEEDTQRIASQYVKQEEENFALFNYINELNHEIETLTVTITDLQEKIDEQIEMSHARDQERKATLESMENELEESNRQVKEDENNVKNAENTLNQVLEGIADIFNLLSCDKGPVLELLGEHFSITLLNVNIYLGTIEKELSALITRVYFVEKAYTILERSSGEGGADVGGKLAKQRRVLNIFKKERKNLQIDLGVATSDGKMRGGRQTVQATTRTPGGIRRVRRGNQDEEGALQGDRRSDQNRQQKGCNVVLELGAQIITDHKYLDRTLKGEKTLQTLENKLEVQTRKFCTVCSENVKLREEINHLLIERFEFNKIWDRLINNLNIGKKVHDGSDRTGDHSVRSQGRVDIQVAVAQGQGLPRFTHTSSGNTIYREMRRLQRKHDDNMKLKDFFRIKGQKRIMRDLEEKEMKRRQINRANMQERLTTYLDLMINIKDFTGQTMVHDIARNFLEQEEENFAKFKYVNHLNEEMEELSDVLGHLQVEIDEQHALHEMYAKQQADTIQELEAKYDKAKKSADSKEGEFTVVDNKLQSIIVGVGKLFAMFKCNNDPLIQLLGRNENIHYYNIELYMEILENNIQRALIGVFRREKALLEKRKMKPDQLTIREVKGPLVTETIERIVSTNPCPLCVEHEMVSDVIDELQFAYDKETIQKRLAARLKLEGAAELNHNVSACHLPKSREIIQKKISIKDSVTRKIV</sequence>
<evidence type="ECO:0000313" key="5">
    <source>
        <dbReference type="EMBL" id="KAJ8981964.1"/>
    </source>
</evidence>
<name>A0ABQ9JV61_9CUCU</name>
<evidence type="ECO:0000313" key="6">
    <source>
        <dbReference type="Proteomes" id="UP001162164"/>
    </source>
</evidence>